<feature type="compositionally biased region" description="Basic and acidic residues" evidence="7">
    <location>
        <begin position="38"/>
        <end position="49"/>
    </location>
</feature>
<sequence length="400" mass="41689">MAAGNAETGSNKPYVGSDGDSASPYDETTGQIPIQQRPADDRDAFYDRHSRGRMTRVDELDDLDPDEVQTRPFSATTPPAGKPTPPAAVSSESAAGATGHRRRRRPAPQRIDDAATERFASSEPATPEPAREHGDVAHPVTAASTERHDTAIIDTATPQPEHDAADSATAEPVDPATPEPVDTARFSSARADVDAVPAPVHADHDESLAVAEPRVRRGTLDLGLLLLRVAVGVVVMAHGLSHLFGWWTGTGLDGFQNELLNPANPAIGFAADAAKPLAAGIALAETIGGLMVIVGLLTPIGASAILAVMLLAAAFKTTLAGGFEFFASASGVEFELMMAAAAAAIILTGPGLYSLDYPRGWARRPFIGSVLWLVVGIAVACVIWIFCNGTDPFTSPGNPG</sequence>
<proteinExistence type="inferred from homology"/>
<comment type="similarity">
    <text evidence="2">Belongs to the DoxX family.</text>
</comment>
<dbReference type="InterPro" id="IPR051907">
    <property type="entry name" value="DoxX-like_oxidoreductase"/>
</dbReference>
<evidence type="ECO:0000256" key="2">
    <source>
        <dbReference type="ARBA" id="ARBA00006679"/>
    </source>
</evidence>
<organism evidence="9 10">
    <name type="scientific">Gordonia sputi NBRC 100414</name>
    <dbReference type="NCBI Taxonomy" id="1089453"/>
    <lineage>
        <taxon>Bacteria</taxon>
        <taxon>Bacillati</taxon>
        <taxon>Actinomycetota</taxon>
        <taxon>Actinomycetes</taxon>
        <taxon>Mycobacteriales</taxon>
        <taxon>Gordoniaceae</taxon>
        <taxon>Gordonia</taxon>
    </lineage>
</organism>
<evidence type="ECO:0008006" key="11">
    <source>
        <dbReference type="Google" id="ProtNLM"/>
    </source>
</evidence>
<evidence type="ECO:0000313" key="10">
    <source>
        <dbReference type="Proteomes" id="UP000005845"/>
    </source>
</evidence>
<evidence type="ECO:0000313" key="9">
    <source>
        <dbReference type="EMBL" id="GAB38920.1"/>
    </source>
</evidence>
<evidence type="ECO:0000256" key="3">
    <source>
        <dbReference type="ARBA" id="ARBA00022475"/>
    </source>
</evidence>
<comment type="caution">
    <text evidence="9">The sequence shown here is derived from an EMBL/GenBank/DDBJ whole genome shotgun (WGS) entry which is preliminary data.</text>
</comment>
<protein>
    <recommendedName>
        <fullName evidence="11">DoxX family protein</fullName>
    </recommendedName>
</protein>
<comment type="subcellular location">
    <subcellularLocation>
        <location evidence="1">Cell membrane</location>
        <topology evidence="1">Multi-pass membrane protein</topology>
    </subcellularLocation>
</comment>
<keyword evidence="6 8" id="KW-0472">Membrane</keyword>
<keyword evidence="5 8" id="KW-1133">Transmembrane helix</keyword>
<feature type="region of interest" description="Disordered" evidence="7">
    <location>
        <begin position="1"/>
        <end position="136"/>
    </location>
</feature>
<reference evidence="9 10" key="1">
    <citation type="submission" date="2012-02" db="EMBL/GenBank/DDBJ databases">
        <title>Whole genome shotgun sequence of Gordonia sputi NBRC 100414.</title>
        <authorList>
            <person name="Yoshida I."/>
            <person name="Hosoyama A."/>
            <person name="Tsuchikane K."/>
            <person name="Katsumata H."/>
            <person name="Yamazaki S."/>
            <person name="Fujita N."/>
        </authorList>
    </citation>
    <scope>NUCLEOTIDE SEQUENCE [LARGE SCALE GENOMIC DNA]</scope>
    <source>
        <strain evidence="9 10">NBRC 100414</strain>
    </source>
</reference>
<dbReference type="GO" id="GO:0005886">
    <property type="term" value="C:plasma membrane"/>
    <property type="evidence" value="ECO:0007669"/>
    <property type="project" value="UniProtKB-SubCell"/>
</dbReference>
<evidence type="ECO:0000256" key="8">
    <source>
        <dbReference type="SAM" id="Phobius"/>
    </source>
</evidence>
<dbReference type="PANTHER" id="PTHR33452:SF1">
    <property type="entry name" value="INNER MEMBRANE PROTEIN YPHA-RELATED"/>
    <property type="match status" value="1"/>
</dbReference>
<evidence type="ECO:0000256" key="4">
    <source>
        <dbReference type="ARBA" id="ARBA00022692"/>
    </source>
</evidence>
<evidence type="ECO:0000256" key="6">
    <source>
        <dbReference type="ARBA" id="ARBA00023136"/>
    </source>
</evidence>
<dbReference type="EMBL" id="BAFC01000052">
    <property type="protein sequence ID" value="GAB38920.1"/>
    <property type="molecule type" value="Genomic_DNA"/>
</dbReference>
<keyword evidence="3" id="KW-1003">Cell membrane</keyword>
<name>H5TZL2_9ACTN</name>
<evidence type="ECO:0000256" key="1">
    <source>
        <dbReference type="ARBA" id="ARBA00004651"/>
    </source>
</evidence>
<keyword evidence="10" id="KW-1185">Reference proteome</keyword>
<accession>H5TZL2</accession>
<feature type="transmembrane region" description="Helical" evidence="8">
    <location>
        <begin position="365"/>
        <end position="386"/>
    </location>
</feature>
<evidence type="ECO:0000256" key="5">
    <source>
        <dbReference type="ARBA" id="ARBA00022989"/>
    </source>
</evidence>
<dbReference type="Pfam" id="PF07681">
    <property type="entry name" value="DoxX"/>
    <property type="match status" value="1"/>
</dbReference>
<dbReference type="Proteomes" id="UP000005845">
    <property type="component" value="Unassembled WGS sequence"/>
</dbReference>
<feature type="transmembrane region" description="Helical" evidence="8">
    <location>
        <begin position="224"/>
        <end position="246"/>
    </location>
</feature>
<gene>
    <name evidence="9" type="ORF">GOSPT_052_00740</name>
</gene>
<evidence type="ECO:0000256" key="7">
    <source>
        <dbReference type="SAM" id="MobiDB-lite"/>
    </source>
</evidence>
<keyword evidence="4 8" id="KW-0812">Transmembrane</keyword>
<dbReference type="AlphaFoldDB" id="H5TZL2"/>
<dbReference type="RefSeq" id="WP_005205236.1">
    <property type="nucleotide sequence ID" value="NZ_BAFC01000052.1"/>
</dbReference>
<dbReference type="InterPro" id="IPR032808">
    <property type="entry name" value="DoxX"/>
</dbReference>
<feature type="transmembrane region" description="Helical" evidence="8">
    <location>
        <begin position="334"/>
        <end position="353"/>
    </location>
</feature>
<dbReference type="PANTHER" id="PTHR33452">
    <property type="entry name" value="OXIDOREDUCTASE CATD-RELATED"/>
    <property type="match status" value="1"/>
</dbReference>
<dbReference type="eggNOG" id="COG2259">
    <property type="taxonomic scope" value="Bacteria"/>
</dbReference>
<feature type="region of interest" description="Disordered" evidence="7">
    <location>
        <begin position="158"/>
        <end position="181"/>
    </location>
</feature>